<sequence>MEPLSFKFAYCEVEVGGIWDTMVSGVLHMHGSSWALGHTLGAEYLDNCFEEISGTIICSKRRMNNSSRTKLRLSKKLRHLNPKPVHDLAFLYVQLRENGAHVH</sequence>
<proteinExistence type="predicted"/>
<dbReference type="EMBL" id="JACTNZ010000010">
    <property type="protein sequence ID" value="KAG5529039.1"/>
    <property type="molecule type" value="Genomic_DNA"/>
</dbReference>
<accession>A0AAV6IR77</accession>
<organism evidence="1 2">
    <name type="scientific">Rhododendron griersonianum</name>
    <dbReference type="NCBI Taxonomy" id="479676"/>
    <lineage>
        <taxon>Eukaryota</taxon>
        <taxon>Viridiplantae</taxon>
        <taxon>Streptophyta</taxon>
        <taxon>Embryophyta</taxon>
        <taxon>Tracheophyta</taxon>
        <taxon>Spermatophyta</taxon>
        <taxon>Magnoliopsida</taxon>
        <taxon>eudicotyledons</taxon>
        <taxon>Gunneridae</taxon>
        <taxon>Pentapetalae</taxon>
        <taxon>asterids</taxon>
        <taxon>Ericales</taxon>
        <taxon>Ericaceae</taxon>
        <taxon>Ericoideae</taxon>
        <taxon>Rhodoreae</taxon>
        <taxon>Rhododendron</taxon>
    </lineage>
</organism>
<protein>
    <submittedName>
        <fullName evidence="1">Uncharacterized protein</fullName>
    </submittedName>
</protein>
<evidence type="ECO:0000313" key="2">
    <source>
        <dbReference type="Proteomes" id="UP000823749"/>
    </source>
</evidence>
<gene>
    <name evidence="1" type="ORF">RHGRI_029641</name>
</gene>
<evidence type="ECO:0000313" key="1">
    <source>
        <dbReference type="EMBL" id="KAG5529039.1"/>
    </source>
</evidence>
<name>A0AAV6IR77_9ERIC</name>
<dbReference type="Proteomes" id="UP000823749">
    <property type="component" value="Chromosome 10"/>
</dbReference>
<comment type="caution">
    <text evidence="1">The sequence shown here is derived from an EMBL/GenBank/DDBJ whole genome shotgun (WGS) entry which is preliminary data.</text>
</comment>
<reference evidence="1" key="1">
    <citation type="submission" date="2020-08" db="EMBL/GenBank/DDBJ databases">
        <title>Plant Genome Project.</title>
        <authorList>
            <person name="Zhang R.-G."/>
        </authorList>
    </citation>
    <scope>NUCLEOTIDE SEQUENCE</scope>
    <source>
        <strain evidence="1">WSP0</strain>
        <tissue evidence="1">Leaf</tissue>
    </source>
</reference>
<keyword evidence="2" id="KW-1185">Reference proteome</keyword>
<dbReference type="AlphaFoldDB" id="A0AAV6IR77"/>